<evidence type="ECO:0000313" key="3">
    <source>
        <dbReference type="EMBL" id="TFK35374.1"/>
    </source>
</evidence>
<dbReference type="AlphaFoldDB" id="A0A5C3LQN4"/>
<reference evidence="3 4" key="1">
    <citation type="journal article" date="2019" name="Nat. Ecol. Evol.">
        <title>Megaphylogeny resolves global patterns of mushroom evolution.</title>
        <authorList>
            <person name="Varga T."/>
            <person name="Krizsan K."/>
            <person name="Foldi C."/>
            <person name="Dima B."/>
            <person name="Sanchez-Garcia M."/>
            <person name="Sanchez-Ramirez S."/>
            <person name="Szollosi G.J."/>
            <person name="Szarkandi J.G."/>
            <person name="Papp V."/>
            <person name="Albert L."/>
            <person name="Andreopoulos W."/>
            <person name="Angelini C."/>
            <person name="Antonin V."/>
            <person name="Barry K.W."/>
            <person name="Bougher N.L."/>
            <person name="Buchanan P."/>
            <person name="Buyck B."/>
            <person name="Bense V."/>
            <person name="Catcheside P."/>
            <person name="Chovatia M."/>
            <person name="Cooper J."/>
            <person name="Damon W."/>
            <person name="Desjardin D."/>
            <person name="Finy P."/>
            <person name="Geml J."/>
            <person name="Haridas S."/>
            <person name="Hughes K."/>
            <person name="Justo A."/>
            <person name="Karasinski D."/>
            <person name="Kautmanova I."/>
            <person name="Kiss B."/>
            <person name="Kocsube S."/>
            <person name="Kotiranta H."/>
            <person name="LaButti K.M."/>
            <person name="Lechner B.E."/>
            <person name="Liimatainen K."/>
            <person name="Lipzen A."/>
            <person name="Lukacs Z."/>
            <person name="Mihaltcheva S."/>
            <person name="Morgado L.N."/>
            <person name="Niskanen T."/>
            <person name="Noordeloos M.E."/>
            <person name="Ohm R.A."/>
            <person name="Ortiz-Santana B."/>
            <person name="Ovrebo C."/>
            <person name="Racz N."/>
            <person name="Riley R."/>
            <person name="Savchenko A."/>
            <person name="Shiryaev A."/>
            <person name="Soop K."/>
            <person name="Spirin V."/>
            <person name="Szebenyi C."/>
            <person name="Tomsovsky M."/>
            <person name="Tulloss R.E."/>
            <person name="Uehling J."/>
            <person name="Grigoriev I.V."/>
            <person name="Vagvolgyi C."/>
            <person name="Papp T."/>
            <person name="Martin F.M."/>
            <person name="Miettinen O."/>
            <person name="Hibbett D.S."/>
            <person name="Nagy L.G."/>
        </authorList>
    </citation>
    <scope>NUCLEOTIDE SEQUENCE [LARGE SCALE GENOMIC DNA]</scope>
    <source>
        <strain evidence="3 4">CBS 166.37</strain>
    </source>
</reference>
<accession>A0A5C3LQN4</accession>
<keyword evidence="1" id="KW-0732">Signal</keyword>
<dbReference type="CDD" id="cd24165">
    <property type="entry name" value="TfSGL-like"/>
    <property type="match status" value="1"/>
</dbReference>
<dbReference type="EMBL" id="ML213622">
    <property type="protein sequence ID" value="TFK35374.1"/>
    <property type="molecule type" value="Genomic_DNA"/>
</dbReference>
<dbReference type="InterPro" id="IPR058773">
    <property type="entry name" value="SGL_GH162"/>
</dbReference>
<dbReference type="OrthoDB" id="9981847at2759"/>
<dbReference type="Proteomes" id="UP000308652">
    <property type="component" value="Unassembled WGS sequence"/>
</dbReference>
<feature type="signal peptide" evidence="1">
    <location>
        <begin position="1"/>
        <end position="25"/>
    </location>
</feature>
<organism evidence="3 4">
    <name type="scientific">Crucibulum laeve</name>
    <dbReference type="NCBI Taxonomy" id="68775"/>
    <lineage>
        <taxon>Eukaryota</taxon>
        <taxon>Fungi</taxon>
        <taxon>Dikarya</taxon>
        <taxon>Basidiomycota</taxon>
        <taxon>Agaricomycotina</taxon>
        <taxon>Agaricomycetes</taxon>
        <taxon>Agaricomycetidae</taxon>
        <taxon>Agaricales</taxon>
        <taxon>Agaricineae</taxon>
        <taxon>Nidulariaceae</taxon>
        <taxon>Crucibulum</taxon>
    </lineage>
</organism>
<keyword evidence="4" id="KW-1185">Reference proteome</keyword>
<proteinExistence type="predicted"/>
<protein>
    <recommendedName>
        <fullName evidence="2">Endo-beta-1,2-glucanase SGL domain-containing protein</fullName>
    </recommendedName>
</protein>
<dbReference type="Pfam" id="PF26157">
    <property type="entry name" value="SGL_GH162"/>
    <property type="match status" value="1"/>
</dbReference>
<feature type="domain" description="Endo-beta-1,2-glucanase SGL" evidence="2">
    <location>
        <begin position="78"/>
        <end position="539"/>
    </location>
</feature>
<feature type="chain" id="PRO_5022723695" description="Endo-beta-1,2-glucanase SGL domain-containing protein" evidence="1">
    <location>
        <begin position="26"/>
        <end position="541"/>
    </location>
</feature>
<name>A0A5C3LQN4_9AGAR</name>
<evidence type="ECO:0000313" key="4">
    <source>
        <dbReference type="Proteomes" id="UP000308652"/>
    </source>
</evidence>
<gene>
    <name evidence="3" type="ORF">BDQ12DRAFT_635257</name>
</gene>
<sequence>MAKLTLAASTLILFFGAGIPARGLASPALSIQPVNCRFASRYTPTSILANPSPFEQALISWEGQFHQTNVSYNDFNGMTFDGTLLNSVTGVHDLAGLHTFSAASKESLHIMLLAHVVNGTPGAAQWILAANGGGSDAEKARKLAINILHKKWDTMNRFNATYPGFGGFLPWFAHSGSDPLAPTWDWVNRVPALDNGENIWAIYALIEALQSTGRKDYQVLASKWESYLNYLKKTAARIFYRGSGHICAVTTIANQSLPVNHPAQSYVCEGLNSGGNPFINDPYEGQQFMFFLQLYGGLNQSDIDALWEFKRPQLVSVDWSFPGYGSITVQKGFWFSSHENWGWMQLPYTDIPLMKTLFANMEKARTCNSQAKKIPGMYASINNSTDSNGQIIGYISNAGIPEIANQTVQELDVITPYSTMNTMLVNKTVGLVWWHNMVIAKRMQNIYGSSESTRVDGTATSAFVSWDSKMTTVNGLFGGVTSLVRTKMQREGVYRPFIDVVQREYTRVFGKVPIKGTGESICLPTVTVPDLGLVDFSSCAN</sequence>
<evidence type="ECO:0000256" key="1">
    <source>
        <dbReference type="SAM" id="SignalP"/>
    </source>
</evidence>
<evidence type="ECO:0000259" key="2">
    <source>
        <dbReference type="Pfam" id="PF26157"/>
    </source>
</evidence>